<protein>
    <submittedName>
        <fullName evidence="2">Uncharacterized protein</fullName>
    </submittedName>
</protein>
<evidence type="ECO:0000313" key="3">
    <source>
        <dbReference type="Proteomes" id="UP001589575"/>
    </source>
</evidence>
<evidence type="ECO:0000256" key="1">
    <source>
        <dbReference type="SAM" id="MobiDB-lite"/>
    </source>
</evidence>
<sequence length="55" mass="5684">MPVPSGTPRRSSPPDGRTDGGPNASAIAVPAVRAAGRQACGYLLTGLWIQRLPRS</sequence>
<keyword evidence="3" id="KW-1185">Reference proteome</keyword>
<organism evidence="2 3">
    <name type="scientific">Citricoccus parietis</name>
    <dbReference type="NCBI Taxonomy" id="592307"/>
    <lineage>
        <taxon>Bacteria</taxon>
        <taxon>Bacillati</taxon>
        <taxon>Actinomycetota</taxon>
        <taxon>Actinomycetes</taxon>
        <taxon>Micrococcales</taxon>
        <taxon>Micrococcaceae</taxon>
        <taxon>Citricoccus</taxon>
    </lineage>
</organism>
<comment type="caution">
    <text evidence="2">The sequence shown here is derived from an EMBL/GenBank/DDBJ whole genome shotgun (WGS) entry which is preliminary data.</text>
</comment>
<dbReference type="EMBL" id="JBHMFI010000001">
    <property type="protein sequence ID" value="MFB9072864.1"/>
    <property type="molecule type" value="Genomic_DNA"/>
</dbReference>
<evidence type="ECO:0000313" key="2">
    <source>
        <dbReference type="EMBL" id="MFB9072864.1"/>
    </source>
</evidence>
<feature type="region of interest" description="Disordered" evidence="1">
    <location>
        <begin position="1"/>
        <end position="25"/>
    </location>
</feature>
<accession>A0ABV5G1Q5</accession>
<name>A0ABV5G1Q5_9MICC</name>
<reference evidence="2 3" key="1">
    <citation type="submission" date="2024-09" db="EMBL/GenBank/DDBJ databases">
        <authorList>
            <person name="Sun Q."/>
            <person name="Mori K."/>
        </authorList>
    </citation>
    <scope>NUCLEOTIDE SEQUENCE [LARGE SCALE GENOMIC DNA]</scope>
    <source>
        <strain evidence="2 3">CCM 7609</strain>
    </source>
</reference>
<gene>
    <name evidence="2" type="ORF">ACFFX0_17315</name>
</gene>
<dbReference type="Proteomes" id="UP001589575">
    <property type="component" value="Unassembled WGS sequence"/>
</dbReference>
<proteinExistence type="predicted"/>